<dbReference type="SUPFAM" id="SSF48498">
    <property type="entry name" value="Tetracyclin repressor-like, C-terminal domain"/>
    <property type="match status" value="1"/>
</dbReference>
<dbReference type="EMBL" id="BAABHJ010000005">
    <property type="protein sequence ID" value="GAA4605563.1"/>
    <property type="molecule type" value="Genomic_DNA"/>
</dbReference>
<dbReference type="Gene3D" id="1.10.10.60">
    <property type="entry name" value="Homeodomain-like"/>
    <property type="match status" value="1"/>
</dbReference>
<feature type="region of interest" description="Disordered" evidence="3">
    <location>
        <begin position="1"/>
        <end position="20"/>
    </location>
</feature>
<name>A0ABP8TG29_9ACTN</name>
<dbReference type="Pfam" id="PF21313">
    <property type="entry name" value="EthR_C"/>
    <property type="match status" value="1"/>
</dbReference>
<dbReference type="InterPro" id="IPR009057">
    <property type="entry name" value="Homeodomain-like_sf"/>
</dbReference>
<organism evidence="5 6">
    <name type="scientific">Actinoallomurus liliacearum</name>
    <dbReference type="NCBI Taxonomy" id="1080073"/>
    <lineage>
        <taxon>Bacteria</taxon>
        <taxon>Bacillati</taxon>
        <taxon>Actinomycetota</taxon>
        <taxon>Actinomycetes</taxon>
        <taxon>Streptosporangiales</taxon>
        <taxon>Thermomonosporaceae</taxon>
        <taxon>Actinoallomurus</taxon>
    </lineage>
</organism>
<dbReference type="Proteomes" id="UP001500212">
    <property type="component" value="Unassembled WGS sequence"/>
</dbReference>
<keyword evidence="6" id="KW-1185">Reference proteome</keyword>
<evidence type="ECO:0000256" key="2">
    <source>
        <dbReference type="PROSITE-ProRule" id="PRU00335"/>
    </source>
</evidence>
<feature type="DNA-binding region" description="H-T-H motif" evidence="2">
    <location>
        <begin position="43"/>
        <end position="62"/>
    </location>
</feature>
<protein>
    <submittedName>
        <fullName evidence="5">TetR/AcrR family transcriptional regulator</fullName>
    </submittedName>
</protein>
<dbReference type="InterPro" id="IPR036271">
    <property type="entry name" value="Tet_transcr_reg_TetR-rel_C_sf"/>
</dbReference>
<sequence length="229" mass="25082">MPAKRTAPSARRSGPQPAPAELRERILSATRELLRGRRFDDLSVADVLTAAGVSRASFYFYFPSKQAVLGELVRDAVAQGQQAAQPWIAQEQNPVAALRAGVSDGARLWRENAGVLMAIVESWGSDEGLRDLWLEQMDTFTEAAAARIHNDPHARERLGSMDVRAVAASLTWMGERLYYLAAAGVPPFDDEQVLIDTLTNAWTSALYGVTMPRPEEPVRGRVDEPHSGA</sequence>
<evidence type="ECO:0000256" key="1">
    <source>
        <dbReference type="ARBA" id="ARBA00023125"/>
    </source>
</evidence>
<keyword evidence="1 2" id="KW-0238">DNA-binding</keyword>
<evidence type="ECO:0000256" key="3">
    <source>
        <dbReference type="SAM" id="MobiDB-lite"/>
    </source>
</evidence>
<evidence type="ECO:0000313" key="5">
    <source>
        <dbReference type="EMBL" id="GAA4605563.1"/>
    </source>
</evidence>
<dbReference type="Gene3D" id="1.10.357.10">
    <property type="entry name" value="Tetracycline Repressor, domain 2"/>
    <property type="match status" value="1"/>
</dbReference>
<feature type="domain" description="HTH tetR-type" evidence="4">
    <location>
        <begin position="20"/>
        <end position="80"/>
    </location>
</feature>
<comment type="caution">
    <text evidence="5">The sequence shown here is derived from an EMBL/GenBank/DDBJ whole genome shotgun (WGS) entry which is preliminary data.</text>
</comment>
<proteinExistence type="predicted"/>
<evidence type="ECO:0000313" key="6">
    <source>
        <dbReference type="Proteomes" id="UP001500212"/>
    </source>
</evidence>
<dbReference type="InterPro" id="IPR001647">
    <property type="entry name" value="HTH_TetR"/>
</dbReference>
<dbReference type="PANTHER" id="PTHR30055">
    <property type="entry name" value="HTH-TYPE TRANSCRIPTIONAL REGULATOR RUTR"/>
    <property type="match status" value="1"/>
</dbReference>
<gene>
    <name evidence="5" type="ORF">GCM10023195_19430</name>
</gene>
<dbReference type="SUPFAM" id="SSF46689">
    <property type="entry name" value="Homeodomain-like"/>
    <property type="match status" value="1"/>
</dbReference>
<dbReference type="PANTHER" id="PTHR30055:SF184">
    <property type="entry name" value="HTH-TYPE TRANSCRIPTIONAL REGULATOR ETHR"/>
    <property type="match status" value="1"/>
</dbReference>
<reference evidence="6" key="1">
    <citation type="journal article" date="2019" name="Int. J. Syst. Evol. Microbiol.">
        <title>The Global Catalogue of Microorganisms (GCM) 10K type strain sequencing project: providing services to taxonomists for standard genome sequencing and annotation.</title>
        <authorList>
            <consortium name="The Broad Institute Genomics Platform"/>
            <consortium name="The Broad Institute Genome Sequencing Center for Infectious Disease"/>
            <person name="Wu L."/>
            <person name="Ma J."/>
        </authorList>
    </citation>
    <scope>NUCLEOTIDE SEQUENCE [LARGE SCALE GENOMIC DNA]</scope>
    <source>
        <strain evidence="6">JCM 17938</strain>
    </source>
</reference>
<dbReference type="Pfam" id="PF00440">
    <property type="entry name" value="TetR_N"/>
    <property type="match status" value="1"/>
</dbReference>
<dbReference type="PROSITE" id="PS50977">
    <property type="entry name" value="HTH_TETR_2"/>
    <property type="match status" value="1"/>
</dbReference>
<accession>A0ABP8TG29</accession>
<dbReference type="PRINTS" id="PR00455">
    <property type="entry name" value="HTHTETR"/>
</dbReference>
<dbReference type="InterPro" id="IPR049397">
    <property type="entry name" value="EthR_C"/>
</dbReference>
<evidence type="ECO:0000259" key="4">
    <source>
        <dbReference type="PROSITE" id="PS50977"/>
    </source>
</evidence>
<dbReference type="RefSeq" id="WP_345351692.1">
    <property type="nucleotide sequence ID" value="NZ_BAABHJ010000005.1"/>
</dbReference>
<dbReference type="InterPro" id="IPR050109">
    <property type="entry name" value="HTH-type_TetR-like_transc_reg"/>
</dbReference>